<keyword evidence="3" id="KW-1185">Reference proteome</keyword>
<sequence length="345" mass="39735">MKEKLPPTASNKRKRELDRADPKHPDFEYPKTYKKKKKIVEKRTVVPPNTVEQLENFKTTIEGVRQHSGADTIDHIEDGNEAQITVGSEIQRESAQAALGAQPTLDECRSRIDSEGNIPSWGVLMLAHGILTCFPRTKWQRSCYEDHNLGTASQDDGIQFIFGHFLKLPGIPKELDFDNYEHYNCWKWGGSITDRNGGPTILKFREALDNYKVEDVVWDPYRDKRDYAHAFKEITYFYGALASPYHIEPYYLNRVVRQFFHEQGMPTKPRCPEIMMLGYLEFIDERKHVSMRRVTPLDQCEDVGEQYDVSLNEHATLSPNAHDTMPTRGESGGLDQQIIALNDKL</sequence>
<proteinExistence type="predicted"/>
<evidence type="ECO:0000313" key="2">
    <source>
        <dbReference type="EMBL" id="KAF6166179.1"/>
    </source>
</evidence>
<accession>A0A7J7NG15</accession>
<evidence type="ECO:0000313" key="3">
    <source>
        <dbReference type="Proteomes" id="UP000541444"/>
    </source>
</evidence>
<dbReference type="AlphaFoldDB" id="A0A7J7NG15"/>
<evidence type="ECO:0000256" key="1">
    <source>
        <dbReference type="SAM" id="MobiDB-lite"/>
    </source>
</evidence>
<protein>
    <submittedName>
        <fullName evidence="2">Uncharacterized protein</fullName>
    </submittedName>
</protein>
<comment type="caution">
    <text evidence="2">The sequence shown here is derived from an EMBL/GenBank/DDBJ whole genome shotgun (WGS) entry which is preliminary data.</text>
</comment>
<feature type="region of interest" description="Disordered" evidence="1">
    <location>
        <begin position="1"/>
        <end position="30"/>
    </location>
</feature>
<organism evidence="2 3">
    <name type="scientific">Kingdonia uniflora</name>
    <dbReference type="NCBI Taxonomy" id="39325"/>
    <lineage>
        <taxon>Eukaryota</taxon>
        <taxon>Viridiplantae</taxon>
        <taxon>Streptophyta</taxon>
        <taxon>Embryophyta</taxon>
        <taxon>Tracheophyta</taxon>
        <taxon>Spermatophyta</taxon>
        <taxon>Magnoliopsida</taxon>
        <taxon>Ranunculales</taxon>
        <taxon>Circaeasteraceae</taxon>
        <taxon>Kingdonia</taxon>
    </lineage>
</organism>
<dbReference type="EMBL" id="JACGCM010000811">
    <property type="protein sequence ID" value="KAF6166179.1"/>
    <property type="molecule type" value="Genomic_DNA"/>
</dbReference>
<name>A0A7J7NG15_9MAGN</name>
<feature type="compositionally biased region" description="Basic and acidic residues" evidence="1">
    <location>
        <begin position="15"/>
        <end position="30"/>
    </location>
</feature>
<reference evidence="2 3" key="1">
    <citation type="journal article" date="2020" name="IScience">
        <title>Genome Sequencing of the Endangered Kingdonia uniflora (Circaeasteraceae, Ranunculales) Reveals Potential Mechanisms of Evolutionary Specialization.</title>
        <authorList>
            <person name="Sun Y."/>
            <person name="Deng T."/>
            <person name="Zhang A."/>
            <person name="Moore M.J."/>
            <person name="Landis J.B."/>
            <person name="Lin N."/>
            <person name="Zhang H."/>
            <person name="Zhang X."/>
            <person name="Huang J."/>
            <person name="Zhang X."/>
            <person name="Sun H."/>
            <person name="Wang H."/>
        </authorList>
    </citation>
    <scope>NUCLEOTIDE SEQUENCE [LARGE SCALE GENOMIC DNA]</scope>
    <source>
        <strain evidence="2">TB1705</strain>
        <tissue evidence="2">Leaf</tissue>
    </source>
</reference>
<gene>
    <name evidence="2" type="ORF">GIB67_023889</name>
</gene>
<dbReference type="Proteomes" id="UP000541444">
    <property type="component" value="Unassembled WGS sequence"/>
</dbReference>